<dbReference type="Pfam" id="PF01597">
    <property type="entry name" value="GCV_H"/>
    <property type="match status" value="1"/>
</dbReference>
<dbReference type="InterPro" id="IPR002930">
    <property type="entry name" value="GCV_H"/>
</dbReference>
<dbReference type="PROSITE" id="PS50968">
    <property type="entry name" value="BIOTINYL_LIPOYL"/>
    <property type="match status" value="1"/>
</dbReference>
<proteinExistence type="inferred from homology"/>
<dbReference type="GO" id="GO:0019464">
    <property type="term" value="P:glycine decarboxylation via glycine cleavage system"/>
    <property type="evidence" value="ECO:0007669"/>
    <property type="project" value="UniProtKB-UniRule"/>
</dbReference>
<dbReference type="InterPro" id="IPR011053">
    <property type="entry name" value="Single_hybrid_motif"/>
</dbReference>
<gene>
    <name evidence="3 6" type="primary">gcvH</name>
    <name evidence="6" type="ORF">HZF05_13160</name>
</gene>
<dbReference type="SUPFAM" id="SSF51230">
    <property type="entry name" value="Single hybrid motif"/>
    <property type="match status" value="1"/>
</dbReference>
<comment type="similarity">
    <text evidence="1 3">Belongs to the GcvH family.</text>
</comment>
<dbReference type="InterPro" id="IPR003016">
    <property type="entry name" value="2-oxoA_DH_lipoyl-BS"/>
</dbReference>
<dbReference type="InterPro" id="IPR017453">
    <property type="entry name" value="GCV_H_sub"/>
</dbReference>
<dbReference type="PROSITE" id="PS00189">
    <property type="entry name" value="LIPOYL"/>
    <property type="match status" value="1"/>
</dbReference>
<evidence type="ECO:0000313" key="7">
    <source>
        <dbReference type="Proteomes" id="UP000570166"/>
    </source>
</evidence>
<comment type="cofactor">
    <cofactor evidence="3">
        <name>(R)-lipoate</name>
        <dbReference type="ChEBI" id="CHEBI:83088"/>
    </cofactor>
    <text evidence="3">Binds 1 lipoyl cofactor covalently.</text>
</comment>
<accession>A0A838L6D4</accession>
<dbReference type="Gene3D" id="2.40.50.100">
    <property type="match status" value="1"/>
</dbReference>
<dbReference type="NCBIfam" id="TIGR00527">
    <property type="entry name" value="gcvH"/>
    <property type="match status" value="1"/>
</dbReference>
<sequence>MGTVYFSKDHEWISVEGTAATVGITDYAQAQLGDIVFAEVPAAGTKVEKGKEAAVVESVKAASDVYAPVSGEVTEGNAALTDDPSLVNTAPEGDGWFFKLTLSDPSELDGLMDEAAYKAFVDSI</sequence>
<dbReference type="HAMAP" id="MF_00272">
    <property type="entry name" value="GcvH"/>
    <property type="match status" value="1"/>
</dbReference>
<name>A0A838L6D4_9SPHN</name>
<reference evidence="6 7" key="1">
    <citation type="submission" date="2020-07" db="EMBL/GenBank/DDBJ databases">
        <authorList>
            <person name="Sun Q."/>
        </authorList>
    </citation>
    <scope>NUCLEOTIDE SEQUENCE [LARGE SCALE GENOMIC DNA]</scope>
    <source>
        <strain evidence="6 7">CGMCC 1.13654</strain>
    </source>
</reference>
<dbReference type="GO" id="GO:0005829">
    <property type="term" value="C:cytosol"/>
    <property type="evidence" value="ECO:0007669"/>
    <property type="project" value="TreeGrafter"/>
</dbReference>
<evidence type="ECO:0000259" key="5">
    <source>
        <dbReference type="PROSITE" id="PS50968"/>
    </source>
</evidence>
<evidence type="ECO:0000256" key="1">
    <source>
        <dbReference type="ARBA" id="ARBA00009249"/>
    </source>
</evidence>
<dbReference type="Proteomes" id="UP000570166">
    <property type="component" value="Unassembled WGS sequence"/>
</dbReference>
<evidence type="ECO:0000256" key="4">
    <source>
        <dbReference type="PIRSR" id="PIRSR617453-50"/>
    </source>
</evidence>
<comment type="caution">
    <text evidence="6">The sequence shown here is derived from an EMBL/GenBank/DDBJ whole genome shotgun (WGS) entry which is preliminary data.</text>
</comment>
<dbReference type="PANTHER" id="PTHR11715:SF3">
    <property type="entry name" value="GLYCINE CLEAVAGE SYSTEM H PROTEIN-RELATED"/>
    <property type="match status" value="1"/>
</dbReference>
<dbReference type="InterPro" id="IPR000089">
    <property type="entry name" value="Biotin_lipoyl"/>
</dbReference>
<dbReference type="AlphaFoldDB" id="A0A838L6D4"/>
<dbReference type="InterPro" id="IPR033753">
    <property type="entry name" value="GCV_H/Fam206"/>
</dbReference>
<feature type="modified residue" description="N6-lipoyllysine" evidence="3 4">
    <location>
        <position position="60"/>
    </location>
</feature>
<dbReference type="RefSeq" id="WP_160362685.1">
    <property type="nucleotide sequence ID" value="NZ_JACEIB010000008.1"/>
</dbReference>
<evidence type="ECO:0000313" key="6">
    <source>
        <dbReference type="EMBL" id="MBA2935043.1"/>
    </source>
</evidence>
<dbReference type="GO" id="GO:0005960">
    <property type="term" value="C:glycine cleavage complex"/>
    <property type="evidence" value="ECO:0007669"/>
    <property type="project" value="InterPro"/>
</dbReference>
<organism evidence="6 7">
    <name type="scientific">Sphingomonas chungangi</name>
    <dbReference type="NCBI Taxonomy" id="2683589"/>
    <lineage>
        <taxon>Bacteria</taxon>
        <taxon>Pseudomonadati</taxon>
        <taxon>Pseudomonadota</taxon>
        <taxon>Alphaproteobacteria</taxon>
        <taxon>Sphingomonadales</taxon>
        <taxon>Sphingomonadaceae</taxon>
        <taxon>Sphingomonas</taxon>
    </lineage>
</organism>
<dbReference type="EMBL" id="JACEIB010000008">
    <property type="protein sequence ID" value="MBA2935043.1"/>
    <property type="molecule type" value="Genomic_DNA"/>
</dbReference>
<evidence type="ECO:0000256" key="2">
    <source>
        <dbReference type="ARBA" id="ARBA00022823"/>
    </source>
</evidence>
<evidence type="ECO:0000256" key="3">
    <source>
        <dbReference type="HAMAP-Rule" id="MF_00272"/>
    </source>
</evidence>
<comment type="subunit">
    <text evidence="3">The glycine cleavage system is composed of four proteins: P, T, L and H.</text>
</comment>
<feature type="domain" description="Lipoyl-binding" evidence="5">
    <location>
        <begin position="19"/>
        <end position="101"/>
    </location>
</feature>
<protein>
    <recommendedName>
        <fullName evidence="3">Glycine cleavage system H protein</fullName>
    </recommendedName>
</protein>
<keyword evidence="2 3" id="KW-0450">Lipoyl</keyword>
<dbReference type="GO" id="GO:0009249">
    <property type="term" value="P:protein lipoylation"/>
    <property type="evidence" value="ECO:0007669"/>
    <property type="project" value="TreeGrafter"/>
</dbReference>
<dbReference type="PANTHER" id="PTHR11715">
    <property type="entry name" value="GLYCINE CLEAVAGE SYSTEM H PROTEIN"/>
    <property type="match status" value="1"/>
</dbReference>
<comment type="function">
    <text evidence="3">The glycine cleavage system catalyzes the degradation of glycine. The H protein shuttles the methylamine group of glycine from the P protein to the T protein.</text>
</comment>
<dbReference type="CDD" id="cd06848">
    <property type="entry name" value="GCS_H"/>
    <property type="match status" value="1"/>
</dbReference>
<dbReference type="NCBIfam" id="NF002270">
    <property type="entry name" value="PRK01202.1"/>
    <property type="match status" value="1"/>
</dbReference>
<keyword evidence="7" id="KW-1185">Reference proteome</keyword>